<evidence type="ECO:0000313" key="1">
    <source>
        <dbReference type="EMBL" id="MBX31999.1"/>
    </source>
</evidence>
<sequence>MLSGHHVTAFPLPLSTGLLNVSSTSVTQTSLMVVLLQIQVFLDKDQSLGESNVDALGMHGLESQDYEGNKIPAHLSVSEPPVSK</sequence>
<reference evidence="1" key="1">
    <citation type="submission" date="2018-02" db="EMBL/GenBank/DDBJ databases">
        <title>Rhizophora mucronata_Transcriptome.</title>
        <authorList>
            <person name="Meera S.P."/>
            <person name="Sreeshan A."/>
            <person name="Augustine A."/>
        </authorList>
    </citation>
    <scope>NUCLEOTIDE SEQUENCE</scope>
    <source>
        <tissue evidence="1">Leaf</tissue>
    </source>
</reference>
<organism evidence="1">
    <name type="scientific">Rhizophora mucronata</name>
    <name type="common">Asiatic mangrove</name>
    <dbReference type="NCBI Taxonomy" id="61149"/>
    <lineage>
        <taxon>Eukaryota</taxon>
        <taxon>Viridiplantae</taxon>
        <taxon>Streptophyta</taxon>
        <taxon>Embryophyta</taxon>
        <taxon>Tracheophyta</taxon>
        <taxon>Spermatophyta</taxon>
        <taxon>Magnoliopsida</taxon>
        <taxon>eudicotyledons</taxon>
        <taxon>Gunneridae</taxon>
        <taxon>Pentapetalae</taxon>
        <taxon>rosids</taxon>
        <taxon>fabids</taxon>
        <taxon>Malpighiales</taxon>
        <taxon>Rhizophoraceae</taxon>
        <taxon>Rhizophora</taxon>
    </lineage>
</organism>
<protein>
    <submittedName>
        <fullName evidence="1">DNA-directed RNA polymerase</fullName>
    </submittedName>
</protein>
<accession>A0A2P2MP51</accession>
<dbReference type="AlphaFoldDB" id="A0A2P2MP51"/>
<keyword evidence="1" id="KW-0804">Transcription</keyword>
<proteinExistence type="predicted"/>
<dbReference type="EMBL" id="GGEC01051515">
    <property type="protein sequence ID" value="MBX31999.1"/>
    <property type="molecule type" value="Transcribed_RNA"/>
</dbReference>
<name>A0A2P2MP51_RHIMU</name>
<dbReference type="GO" id="GO:0000428">
    <property type="term" value="C:DNA-directed RNA polymerase complex"/>
    <property type="evidence" value="ECO:0007669"/>
    <property type="project" value="UniProtKB-KW"/>
</dbReference>
<keyword evidence="1" id="KW-0240">DNA-directed RNA polymerase</keyword>